<evidence type="ECO:0000313" key="3">
    <source>
        <dbReference type="EMBL" id="STZ02894.1"/>
    </source>
</evidence>
<proteinExistence type="predicted"/>
<sequence>MNRTPKLATQTPTFGVLFMAKYTTDFKLSVIEYYLNHHSYHQTAKHFNLDHKTVELWVKLYQVQWH</sequence>
<gene>
    <name evidence="2" type="ORF">NCTC11012_01057</name>
    <name evidence="3" type="ORF">NCTC11012_01123</name>
</gene>
<dbReference type="EMBL" id="UGQF01000001">
    <property type="protein sequence ID" value="STZ02828.1"/>
    <property type="molecule type" value="Genomic_DNA"/>
</dbReference>
<evidence type="ECO:0000313" key="2">
    <source>
        <dbReference type="EMBL" id="STZ02828.1"/>
    </source>
</evidence>
<dbReference type="AlphaFoldDB" id="A0A378QPY3"/>
<dbReference type="Gene3D" id="1.10.10.60">
    <property type="entry name" value="Homeodomain-like"/>
    <property type="match status" value="1"/>
</dbReference>
<protein>
    <recommendedName>
        <fullName evidence="1">Insertion element IS150 protein InsJ-like helix-turn-helix domain-containing protein</fullName>
    </recommendedName>
</protein>
<dbReference type="Pfam" id="PF13518">
    <property type="entry name" value="HTH_28"/>
    <property type="match status" value="1"/>
</dbReference>
<evidence type="ECO:0000313" key="4">
    <source>
        <dbReference type="Proteomes" id="UP000254618"/>
    </source>
</evidence>
<dbReference type="RefSeq" id="WP_115236886.1">
    <property type="nucleotide sequence ID" value="NZ_UGQF01000001.1"/>
</dbReference>
<organism evidence="2 4">
    <name type="scientific">Moraxella equi</name>
    <dbReference type="NCBI Taxonomy" id="60442"/>
    <lineage>
        <taxon>Bacteria</taxon>
        <taxon>Pseudomonadati</taxon>
        <taxon>Pseudomonadota</taxon>
        <taxon>Gammaproteobacteria</taxon>
        <taxon>Moraxellales</taxon>
        <taxon>Moraxellaceae</taxon>
        <taxon>Moraxella</taxon>
    </lineage>
</organism>
<dbReference type="InterPro" id="IPR055247">
    <property type="entry name" value="InsJ-like_HTH"/>
</dbReference>
<dbReference type="EMBL" id="UGQF01000001">
    <property type="protein sequence ID" value="STZ02894.1"/>
    <property type="molecule type" value="Genomic_DNA"/>
</dbReference>
<accession>A0A378QPY3</accession>
<dbReference type="InterPro" id="IPR009057">
    <property type="entry name" value="Homeodomain-like_sf"/>
</dbReference>
<evidence type="ECO:0000259" key="1">
    <source>
        <dbReference type="Pfam" id="PF13518"/>
    </source>
</evidence>
<name>A0A378QPY3_9GAMM</name>
<feature type="domain" description="Insertion element IS150 protein InsJ-like helix-turn-helix" evidence="1">
    <location>
        <begin position="26"/>
        <end position="62"/>
    </location>
</feature>
<dbReference type="Proteomes" id="UP000254618">
    <property type="component" value="Unassembled WGS sequence"/>
</dbReference>
<dbReference type="SUPFAM" id="SSF46689">
    <property type="entry name" value="Homeodomain-like"/>
    <property type="match status" value="1"/>
</dbReference>
<reference evidence="2 4" key="1">
    <citation type="submission" date="2018-06" db="EMBL/GenBank/DDBJ databases">
        <authorList>
            <consortium name="Pathogen Informatics"/>
            <person name="Doyle S."/>
        </authorList>
    </citation>
    <scope>NUCLEOTIDE SEQUENCE [LARGE SCALE GENOMIC DNA]</scope>
    <source>
        <strain evidence="2 4">NCTC11012</strain>
    </source>
</reference>